<evidence type="ECO:0000313" key="1">
    <source>
        <dbReference type="EMBL" id="GEB48900.1"/>
    </source>
</evidence>
<reference evidence="1 2" key="1">
    <citation type="submission" date="2019-06" db="EMBL/GenBank/DDBJ databases">
        <title>Whole genome shotgun sequence of Streptomyces cacaoi subsp. cacaoi NBRC 12748.</title>
        <authorList>
            <person name="Hosoyama A."/>
            <person name="Uohara A."/>
            <person name="Ohji S."/>
            <person name="Ichikawa N."/>
        </authorList>
    </citation>
    <scope>NUCLEOTIDE SEQUENCE [LARGE SCALE GENOMIC DNA]</scope>
    <source>
        <strain evidence="1 2">NBRC 12748</strain>
    </source>
</reference>
<dbReference type="Proteomes" id="UP000319210">
    <property type="component" value="Unassembled WGS sequence"/>
</dbReference>
<proteinExistence type="predicted"/>
<dbReference type="AlphaFoldDB" id="A0A4Y3QY85"/>
<protein>
    <submittedName>
        <fullName evidence="1">Uncharacterized protein</fullName>
    </submittedName>
</protein>
<comment type="caution">
    <text evidence="1">The sequence shown here is derived from an EMBL/GenBank/DDBJ whole genome shotgun (WGS) entry which is preliminary data.</text>
</comment>
<keyword evidence="2" id="KW-1185">Reference proteome</keyword>
<dbReference type="EMBL" id="BJMM01000004">
    <property type="protein sequence ID" value="GEB48900.1"/>
    <property type="molecule type" value="Genomic_DNA"/>
</dbReference>
<dbReference type="RefSeq" id="WP_086818215.1">
    <property type="nucleotide sequence ID" value="NZ_BJMM01000004.1"/>
</dbReference>
<name>A0A4Y3QY85_STRCI</name>
<organism evidence="1 2">
    <name type="scientific">Streptomyces cacaoi</name>
    <dbReference type="NCBI Taxonomy" id="1898"/>
    <lineage>
        <taxon>Bacteria</taxon>
        <taxon>Bacillati</taxon>
        <taxon>Actinomycetota</taxon>
        <taxon>Actinomycetes</taxon>
        <taxon>Kitasatosporales</taxon>
        <taxon>Streptomycetaceae</taxon>
        <taxon>Streptomyces</taxon>
    </lineage>
</organism>
<evidence type="ECO:0000313" key="2">
    <source>
        <dbReference type="Proteomes" id="UP000319210"/>
    </source>
</evidence>
<gene>
    <name evidence="1" type="ORF">SCA03_14510</name>
</gene>
<accession>A0A4Y3QY85</accession>
<sequence>MKPRTRSPFQDDMEGTVPRTRRLHVVPFALPEGLVLPEMTRGCSQCEYLSKLYVGYRRMPEGAPKRGMLMGFALGLWREHEREHG</sequence>